<gene>
    <name evidence="2" type="ORF">GCM10009118_02620</name>
</gene>
<name>A0ABN1MKU1_9FLAO</name>
<keyword evidence="3" id="KW-1185">Reference proteome</keyword>
<reference evidence="2 3" key="1">
    <citation type="journal article" date="2019" name="Int. J. Syst. Evol. Microbiol.">
        <title>The Global Catalogue of Microorganisms (GCM) 10K type strain sequencing project: providing services to taxonomists for standard genome sequencing and annotation.</title>
        <authorList>
            <consortium name="The Broad Institute Genomics Platform"/>
            <consortium name="The Broad Institute Genome Sequencing Center for Infectious Disease"/>
            <person name="Wu L."/>
            <person name="Ma J."/>
        </authorList>
    </citation>
    <scope>NUCLEOTIDE SEQUENCE [LARGE SCALE GENOMIC DNA]</scope>
    <source>
        <strain evidence="2 3">JCM 16083</strain>
    </source>
</reference>
<accession>A0ABN1MKU1</accession>
<sequence length="1022" mass="116789">MSEKAPQNKVEQSETAFSEQLRVVANHWWGQGLDTPGEEEEKEDLIVALEEMHVQRSVIEHLDIKALANLVDLIQRFRSGTPPSKGMFSSSDAFAIGDLFEKVLSDNRIYSLTYRNEQEKETLKIEVHPDEQNKYVWVLFSYTGLGLKEPVFFEYAAYPESPTEKIEEAEQTKEELVNRLNAYGIVDAEIRRLTPFQLERLIQLYTSFLSEYQERGSYRGYFYGKELDTEQGRERYRNNNERGNYSWYLSAQKKTNHFGTEVVHFYYQDENPVSQVKNISFDVNFSDTSGYYESSETAQSIEKSVAVESNSEPLFQPETHSETDDQIVTTELQKEENTPEVIVQPEPETILEEEIAEDKGLHQEKVSLESDEGEEDITELVSVEESLVIEPIDAEPTIHPSDILYEKVPHATWNNTGYSFYRRDGKPLSSGEVYTFIRKQKKEGNPEFLEAFKPHIKGKDAEGTSPTFEIRNSKYRYYAYSFDPDWGKKEEEEPEITKTDEKYIGKKVYETAFVRVRTSEREKFAGIRLHDFPSPEGKNTKGKGAKVYTGGTGLTILAYGNDDASGWILVQTPDGQTGWIAESWTKKAKVGDDTRYTLRYVEKGETITDLLREIEDVDRDIGYDNKLFANALWLLNKDNPDVYINQNKYKQSLINNAAKNAVDPWDAEKRAILQSIEVKQGAQVKVPTKQTIDQMIARGTIEVRPDWVTAGIKTARIIEGLLEGIPIGIYEQAKDTVTGIWDMIKSIFTGEILDQLVDLYNALWEMSWEDVKKLLLGLLGIDPDEFERIWNSKNITTVERYKFIGEIIGRLIFEILIIVFTGGAALARYSSKIPALAKLSRSLQKAKKIIPDNVADKLRKTEKATDKVDEAVVLPVRRKFDPKTATAKQKGNFGEIVSDKHLRNKHNLKRIGDDPPKTIDDKLRKGIDGIYENNTPPPKYVINESKYGQSQLNQTKDGKQMSDDWIRGSDRLEDQVGLHEAKKIREALKKGEVDRVLSRIDETGKVTTKKLDSKGNIIGDWP</sequence>
<proteinExistence type="predicted"/>
<evidence type="ECO:0000259" key="1">
    <source>
        <dbReference type="PROSITE" id="PS51781"/>
    </source>
</evidence>
<dbReference type="Proteomes" id="UP001501126">
    <property type="component" value="Unassembled WGS sequence"/>
</dbReference>
<dbReference type="InterPro" id="IPR003646">
    <property type="entry name" value="SH3-like_bac-type"/>
</dbReference>
<evidence type="ECO:0000313" key="2">
    <source>
        <dbReference type="EMBL" id="GAA0873854.1"/>
    </source>
</evidence>
<dbReference type="RefSeq" id="WP_343784305.1">
    <property type="nucleotide sequence ID" value="NZ_BAAAFH010000003.1"/>
</dbReference>
<dbReference type="PROSITE" id="PS51781">
    <property type="entry name" value="SH3B"/>
    <property type="match status" value="1"/>
</dbReference>
<organism evidence="2 3">
    <name type="scientific">Wandonia haliotis</name>
    <dbReference type="NCBI Taxonomy" id="574963"/>
    <lineage>
        <taxon>Bacteria</taxon>
        <taxon>Pseudomonadati</taxon>
        <taxon>Bacteroidota</taxon>
        <taxon>Flavobacteriia</taxon>
        <taxon>Flavobacteriales</taxon>
        <taxon>Crocinitomicaceae</taxon>
        <taxon>Wandonia</taxon>
    </lineage>
</organism>
<comment type="caution">
    <text evidence="2">The sequence shown here is derived from an EMBL/GenBank/DDBJ whole genome shotgun (WGS) entry which is preliminary data.</text>
</comment>
<feature type="domain" description="SH3b" evidence="1">
    <location>
        <begin position="509"/>
        <end position="589"/>
    </location>
</feature>
<dbReference type="EMBL" id="BAAAFH010000003">
    <property type="protein sequence ID" value="GAA0873854.1"/>
    <property type="molecule type" value="Genomic_DNA"/>
</dbReference>
<evidence type="ECO:0000313" key="3">
    <source>
        <dbReference type="Proteomes" id="UP001501126"/>
    </source>
</evidence>
<protein>
    <recommendedName>
        <fullName evidence="1">SH3b domain-containing protein</fullName>
    </recommendedName>
</protein>